<reference evidence="2 3" key="1">
    <citation type="submission" date="2017-10" db="EMBL/GenBank/DDBJ databases">
        <title>Massilia psychrophilum sp. nov., a novel purple-pigmented bacterium isolated from Tianshan glacier, Xinjiang Municipality, China.</title>
        <authorList>
            <person name="Wang H."/>
        </authorList>
    </citation>
    <scope>NUCLEOTIDE SEQUENCE [LARGE SCALE GENOMIC DNA]</scope>
    <source>
        <strain evidence="2 3">JCM 30074</strain>
    </source>
</reference>
<dbReference type="AlphaFoldDB" id="A0A2G8TBA5"/>
<evidence type="ECO:0000313" key="2">
    <source>
        <dbReference type="EMBL" id="PIL42958.1"/>
    </source>
</evidence>
<dbReference type="EMBL" id="PDOC01000018">
    <property type="protein sequence ID" value="PIL42958.1"/>
    <property type="molecule type" value="Genomic_DNA"/>
</dbReference>
<dbReference type="Gene3D" id="1.10.287.950">
    <property type="entry name" value="Methyl-accepting chemotaxis protein"/>
    <property type="match status" value="1"/>
</dbReference>
<dbReference type="SUPFAM" id="SSF58104">
    <property type="entry name" value="Methyl-accepting chemotaxis protein (MCP) signaling domain"/>
    <property type="match status" value="1"/>
</dbReference>
<dbReference type="Proteomes" id="UP000230390">
    <property type="component" value="Unassembled WGS sequence"/>
</dbReference>
<name>A0A2G8TBA5_9BURK</name>
<dbReference type="InterPro" id="IPR004089">
    <property type="entry name" value="MCPsignal_dom"/>
</dbReference>
<evidence type="ECO:0000313" key="3">
    <source>
        <dbReference type="Proteomes" id="UP000230390"/>
    </source>
</evidence>
<proteinExistence type="predicted"/>
<keyword evidence="3" id="KW-1185">Reference proteome</keyword>
<protein>
    <recommendedName>
        <fullName evidence="1">Methyl-accepting transducer domain-containing protein</fullName>
    </recommendedName>
</protein>
<accession>A0A2G8TBA5</accession>
<dbReference type="GO" id="GO:0016020">
    <property type="term" value="C:membrane"/>
    <property type="evidence" value="ECO:0007669"/>
    <property type="project" value="InterPro"/>
</dbReference>
<gene>
    <name evidence="2" type="ORF">CR105_21595</name>
</gene>
<dbReference type="Pfam" id="PF00015">
    <property type="entry name" value="MCPsignal"/>
    <property type="match status" value="1"/>
</dbReference>
<dbReference type="GO" id="GO:0007165">
    <property type="term" value="P:signal transduction"/>
    <property type="evidence" value="ECO:0007669"/>
    <property type="project" value="InterPro"/>
</dbReference>
<feature type="domain" description="Methyl-accepting transducer" evidence="1">
    <location>
        <begin position="5"/>
        <end position="25"/>
    </location>
</feature>
<comment type="caution">
    <text evidence="2">The sequence shown here is derived from an EMBL/GenBank/DDBJ whole genome shotgun (WGS) entry which is preliminary data.</text>
</comment>
<sequence length="57" mass="6047">MIGTTESIAFQTNLLALNAAVEAARRRTRPRIQFDDEALVAADAAHLGDDAGHTEPG</sequence>
<evidence type="ECO:0000259" key="1">
    <source>
        <dbReference type="Pfam" id="PF00015"/>
    </source>
</evidence>
<organism evidence="2 3">
    <name type="scientific">Massilia eurypsychrophila</name>
    <dbReference type="NCBI Taxonomy" id="1485217"/>
    <lineage>
        <taxon>Bacteria</taxon>
        <taxon>Pseudomonadati</taxon>
        <taxon>Pseudomonadota</taxon>
        <taxon>Betaproteobacteria</taxon>
        <taxon>Burkholderiales</taxon>
        <taxon>Oxalobacteraceae</taxon>
        <taxon>Telluria group</taxon>
        <taxon>Massilia</taxon>
    </lineage>
</organism>